<evidence type="ECO:0000313" key="2">
    <source>
        <dbReference type="Proteomes" id="UP001333110"/>
    </source>
</evidence>
<dbReference type="EMBL" id="JAUNZN010000002">
    <property type="protein sequence ID" value="KAK4825794.1"/>
    <property type="molecule type" value="Genomic_DNA"/>
</dbReference>
<gene>
    <name evidence="1" type="ORF">QYF61_002378</name>
</gene>
<comment type="caution">
    <text evidence="1">The sequence shown here is derived from an EMBL/GenBank/DDBJ whole genome shotgun (WGS) entry which is preliminary data.</text>
</comment>
<dbReference type="Proteomes" id="UP001333110">
    <property type="component" value="Unassembled WGS sequence"/>
</dbReference>
<keyword evidence="2" id="KW-1185">Reference proteome</keyword>
<organism evidence="1 2">
    <name type="scientific">Mycteria americana</name>
    <name type="common">Wood stork</name>
    <dbReference type="NCBI Taxonomy" id="33587"/>
    <lineage>
        <taxon>Eukaryota</taxon>
        <taxon>Metazoa</taxon>
        <taxon>Chordata</taxon>
        <taxon>Craniata</taxon>
        <taxon>Vertebrata</taxon>
        <taxon>Euteleostomi</taxon>
        <taxon>Archelosauria</taxon>
        <taxon>Archosauria</taxon>
        <taxon>Dinosauria</taxon>
        <taxon>Saurischia</taxon>
        <taxon>Theropoda</taxon>
        <taxon>Coelurosauria</taxon>
        <taxon>Aves</taxon>
        <taxon>Neognathae</taxon>
        <taxon>Neoaves</taxon>
        <taxon>Aequornithes</taxon>
        <taxon>Ciconiiformes</taxon>
        <taxon>Ciconiidae</taxon>
        <taxon>Mycteria</taxon>
    </lineage>
</organism>
<dbReference type="PANTHER" id="PTHR33332">
    <property type="entry name" value="REVERSE TRANSCRIPTASE DOMAIN-CONTAINING PROTEIN"/>
    <property type="match status" value="1"/>
</dbReference>
<reference evidence="1 2" key="1">
    <citation type="journal article" date="2023" name="J. Hered.">
        <title>Chromosome-level genome of the wood stork (Mycteria americana) provides insight into avian chromosome evolution.</title>
        <authorList>
            <person name="Flamio R. Jr."/>
            <person name="Ramstad K.M."/>
        </authorList>
    </citation>
    <scope>NUCLEOTIDE SEQUENCE [LARGE SCALE GENOMIC DNA]</scope>
    <source>
        <strain evidence="1">JAX WOST 10</strain>
    </source>
</reference>
<evidence type="ECO:0000313" key="1">
    <source>
        <dbReference type="EMBL" id="KAK4825794.1"/>
    </source>
</evidence>
<accession>A0AAN7NH17</accession>
<name>A0AAN7NH17_MYCAM</name>
<proteinExistence type="predicted"/>
<dbReference type="AlphaFoldDB" id="A0AAN7NH17"/>
<feature type="non-terminal residue" evidence="1">
    <location>
        <position position="152"/>
    </location>
</feature>
<evidence type="ECO:0008006" key="3">
    <source>
        <dbReference type="Google" id="ProtNLM"/>
    </source>
</evidence>
<protein>
    <recommendedName>
        <fullName evidence="3">Reverse transcriptase domain-containing protein</fullName>
    </recommendedName>
</protein>
<sequence length="152" mass="17164">MWLYPHPFFSKIIDLVADECLRHAALPVAFVLVKAHSVISTLMAVASTGQRQQGSAGTRQPQQLLLARENIPQERLVLYEVTGLADEGRAVDALYLDFRKAFNSVSHNILIDKLTKYGLDKWTMRWTENWLNCQAQGGLISSTKSNWVKFTS</sequence>